<feature type="transmembrane region" description="Helical" evidence="8">
    <location>
        <begin position="406"/>
        <end position="428"/>
    </location>
</feature>
<evidence type="ECO:0000256" key="2">
    <source>
        <dbReference type="ARBA" id="ARBA00008537"/>
    </source>
</evidence>
<dbReference type="PANTHER" id="PTHR42718">
    <property type="entry name" value="MAJOR FACILITATOR SUPERFAMILY MULTIDRUG TRANSPORTER MFSC"/>
    <property type="match status" value="1"/>
</dbReference>
<evidence type="ECO:0000256" key="3">
    <source>
        <dbReference type="ARBA" id="ARBA00022448"/>
    </source>
</evidence>
<comment type="similarity">
    <text evidence="2">Belongs to the major facilitator superfamily. EmrB family.</text>
</comment>
<dbReference type="NCBIfam" id="TIGR00711">
    <property type="entry name" value="efflux_EmrB"/>
    <property type="match status" value="1"/>
</dbReference>
<feature type="transmembrane region" description="Helical" evidence="8">
    <location>
        <begin position="448"/>
        <end position="469"/>
    </location>
</feature>
<organism evidence="10 11">
    <name type="scientific">Streptosporangium longisporum</name>
    <dbReference type="NCBI Taxonomy" id="46187"/>
    <lineage>
        <taxon>Bacteria</taxon>
        <taxon>Bacillati</taxon>
        <taxon>Actinomycetota</taxon>
        <taxon>Actinomycetes</taxon>
        <taxon>Streptosporangiales</taxon>
        <taxon>Streptosporangiaceae</taxon>
        <taxon>Streptosporangium</taxon>
    </lineage>
</organism>
<feature type="transmembrane region" description="Helical" evidence="8">
    <location>
        <begin position="58"/>
        <end position="81"/>
    </location>
</feature>
<comment type="subcellular location">
    <subcellularLocation>
        <location evidence="1">Cell membrane</location>
        <topology evidence="1">Multi-pass membrane protein</topology>
    </subcellularLocation>
</comment>
<accession>A0ABN3XW21</accession>
<evidence type="ECO:0000313" key="10">
    <source>
        <dbReference type="EMBL" id="GAA2999598.1"/>
    </source>
</evidence>
<comment type="caution">
    <text evidence="10">The sequence shown here is derived from an EMBL/GenBank/DDBJ whole genome shotgun (WGS) entry which is preliminary data.</text>
</comment>
<dbReference type="PANTHER" id="PTHR42718:SF9">
    <property type="entry name" value="MAJOR FACILITATOR SUPERFAMILY MULTIDRUG TRANSPORTER MFSC"/>
    <property type="match status" value="1"/>
</dbReference>
<dbReference type="InterPro" id="IPR036259">
    <property type="entry name" value="MFS_trans_sf"/>
</dbReference>
<dbReference type="Gene3D" id="1.20.1720.10">
    <property type="entry name" value="Multidrug resistance protein D"/>
    <property type="match status" value="1"/>
</dbReference>
<dbReference type="SUPFAM" id="SSF103473">
    <property type="entry name" value="MFS general substrate transporter"/>
    <property type="match status" value="1"/>
</dbReference>
<feature type="transmembrane region" description="Helical" evidence="8">
    <location>
        <begin position="114"/>
        <end position="135"/>
    </location>
</feature>
<keyword evidence="3" id="KW-0813">Transport</keyword>
<dbReference type="InterPro" id="IPR004638">
    <property type="entry name" value="EmrB-like"/>
</dbReference>
<feature type="transmembrane region" description="Helical" evidence="8">
    <location>
        <begin position="175"/>
        <end position="194"/>
    </location>
</feature>
<feature type="transmembrane region" description="Helical" evidence="8">
    <location>
        <begin position="366"/>
        <end position="394"/>
    </location>
</feature>
<feature type="transmembrane region" description="Helical" evidence="8">
    <location>
        <begin position="147"/>
        <end position="169"/>
    </location>
</feature>
<name>A0ABN3XW21_9ACTN</name>
<keyword evidence="4" id="KW-1003">Cell membrane</keyword>
<keyword evidence="5 8" id="KW-0812">Transmembrane</keyword>
<dbReference type="PROSITE" id="PS50850">
    <property type="entry name" value="MFS"/>
    <property type="match status" value="1"/>
</dbReference>
<dbReference type="EMBL" id="BAAAWD010000006">
    <property type="protein sequence ID" value="GAA2999598.1"/>
    <property type="molecule type" value="Genomic_DNA"/>
</dbReference>
<dbReference type="Proteomes" id="UP001499930">
    <property type="component" value="Unassembled WGS sequence"/>
</dbReference>
<evidence type="ECO:0000256" key="5">
    <source>
        <dbReference type="ARBA" id="ARBA00022692"/>
    </source>
</evidence>
<sequence length="491" mass="51658">MSTPQTDSPAKQATTVPGRTPPVIRLLVLATFVVILNETIMINAIPKLMGALNITEQTAQWLSTAFMLTMAAVIPITGWFLQRVSTRSAYATAMGLFLLGTALAGVAPSFEVLLVARIVQASGTAVMMPLLMTTLMQVVPEEDRGRVMGTLSLAISVAPAMGPTVSGVILQFGSWRLLFAVVFPIAAVITWFGLKQLKNVGEPKYSTVDWLSVVTAAAGFGGLVYGLSRFEGDVGTAVTIVVAGLAAIAVFVFRQLSLQKRDAPLLDLRTLRYRTYTVALILMSVAFMAMLGSMILLPLYLQNVRGLSALETGLLVMPGGLAMGLLGPTIGRLFDRFGGRVLVIPGAIGISLALTGFTQITMTMPIWQLLGLHALLMVSLAATFTPVFTLGLGAVPSPLYSHASSILSTLQQVAAAIGTALVVTVMSARSETLVSEGATKVLADLGGMRLAFIIGAVLSVAVVIAALLLPARADKTDEAEEETRPMVPASA</sequence>
<dbReference type="PRINTS" id="PR01036">
    <property type="entry name" value="TCRTETB"/>
</dbReference>
<evidence type="ECO:0000256" key="6">
    <source>
        <dbReference type="ARBA" id="ARBA00022989"/>
    </source>
</evidence>
<feature type="domain" description="Major facilitator superfamily (MFS) profile" evidence="9">
    <location>
        <begin position="23"/>
        <end position="474"/>
    </location>
</feature>
<gene>
    <name evidence="10" type="ORF">GCM10017559_20490</name>
</gene>
<evidence type="ECO:0000259" key="9">
    <source>
        <dbReference type="PROSITE" id="PS50850"/>
    </source>
</evidence>
<dbReference type="InterPro" id="IPR020846">
    <property type="entry name" value="MFS_dom"/>
</dbReference>
<feature type="transmembrane region" description="Helical" evidence="8">
    <location>
        <begin position="234"/>
        <end position="254"/>
    </location>
</feature>
<dbReference type="RefSeq" id="WP_344891685.1">
    <property type="nucleotide sequence ID" value="NZ_BAAAWD010000006.1"/>
</dbReference>
<feature type="transmembrane region" description="Helical" evidence="8">
    <location>
        <begin position="341"/>
        <end position="360"/>
    </location>
</feature>
<evidence type="ECO:0000256" key="7">
    <source>
        <dbReference type="ARBA" id="ARBA00023136"/>
    </source>
</evidence>
<dbReference type="InterPro" id="IPR011701">
    <property type="entry name" value="MFS"/>
</dbReference>
<dbReference type="Gene3D" id="1.20.1250.20">
    <property type="entry name" value="MFS general substrate transporter like domains"/>
    <property type="match status" value="1"/>
</dbReference>
<protein>
    <submittedName>
        <fullName evidence="10">DHA2 family efflux MFS transporter permease subunit</fullName>
    </submittedName>
</protein>
<feature type="transmembrane region" description="Helical" evidence="8">
    <location>
        <begin position="275"/>
        <end position="301"/>
    </location>
</feature>
<evidence type="ECO:0000256" key="8">
    <source>
        <dbReference type="SAM" id="Phobius"/>
    </source>
</evidence>
<feature type="transmembrane region" description="Helical" evidence="8">
    <location>
        <begin position="313"/>
        <end position="334"/>
    </location>
</feature>
<keyword evidence="6 8" id="KW-1133">Transmembrane helix</keyword>
<evidence type="ECO:0000313" key="11">
    <source>
        <dbReference type="Proteomes" id="UP001499930"/>
    </source>
</evidence>
<evidence type="ECO:0000256" key="4">
    <source>
        <dbReference type="ARBA" id="ARBA00022475"/>
    </source>
</evidence>
<reference evidence="10 11" key="1">
    <citation type="journal article" date="2019" name="Int. J. Syst. Evol. Microbiol.">
        <title>The Global Catalogue of Microorganisms (GCM) 10K type strain sequencing project: providing services to taxonomists for standard genome sequencing and annotation.</title>
        <authorList>
            <consortium name="The Broad Institute Genomics Platform"/>
            <consortium name="The Broad Institute Genome Sequencing Center for Infectious Disease"/>
            <person name="Wu L."/>
            <person name="Ma J."/>
        </authorList>
    </citation>
    <scope>NUCLEOTIDE SEQUENCE [LARGE SCALE GENOMIC DNA]</scope>
    <source>
        <strain evidence="10 11">JCM 3106</strain>
    </source>
</reference>
<dbReference type="CDD" id="cd17503">
    <property type="entry name" value="MFS_LmrB_MDR_like"/>
    <property type="match status" value="1"/>
</dbReference>
<proteinExistence type="inferred from homology"/>
<evidence type="ECO:0000256" key="1">
    <source>
        <dbReference type="ARBA" id="ARBA00004651"/>
    </source>
</evidence>
<dbReference type="Pfam" id="PF07690">
    <property type="entry name" value="MFS_1"/>
    <property type="match status" value="1"/>
</dbReference>
<feature type="transmembrane region" description="Helical" evidence="8">
    <location>
        <begin position="26"/>
        <end position="46"/>
    </location>
</feature>
<feature type="transmembrane region" description="Helical" evidence="8">
    <location>
        <begin position="88"/>
        <end position="108"/>
    </location>
</feature>
<keyword evidence="7 8" id="KW-0472">Membrane</keyword>
<keyword evidence="11" id="KW-1185">Reference proteome</keyword>
<feature type="transmembrane region" description="Helical" evidence="8">
    <location>
        <begin position="206"/>
        <end position="228"/>
    </location>
</feature>